<dbReference type="InterPro" id="IPR042252">
    <property type="entry name" value="MtfA_N"/>
</dbReference>
<evidence type="ECO:0000313" key="1">
    <source>
        <dbReference type="EMBL" id="MET6996546.1"/>
    </source>
</evidence>
<evidence type="ECO:0000313" key="2">
    <source>
        <dbReference type="Proteomes" id="UP001549749"/>
    </source>
</evidence>
<dbReference type="InterPro" id="IPR010384">
    <property type="entry name" value="MtfA_fam"/>
</dbReference>
<gene>
    <name evidence="1" type="ORF">ABR189_04175</name>
</gene>
<dbReference type="PANTHER" id="PTHR30164:SF2">
    <property type="entry name" value="PROTEIN MTFA"/>
    <property type="match status" value="1"/>
</dbReference>
<organism evidence="1 2">
    <name type="scientific">Chitinophaga defluvii</name>
    <dbReference type="NCBI Taxonomy" id="3163343"/>
    <lineage>
        <taxon>Bacteria</taxon>
        <taxon>Pseudomonadati</taxon>
        <taxon>Bacteroidota</taxon>
        <taxon>Chitinophagia</taxon>
        <taxon>Chitinophagales</taxon>
        <taxon>Chitinophagaceae</taxon>
        <taxon>Chitinophaga</taxon>
    </lineage>
</organism>
<dbReference type="SUPFAM" id="SSF55486">
    <property type="entry name" value="Metalloproteases ('zincins'), catalytic domain"/>
    <property type="match status" value="1"/>
</dbReference>
<dbReference type="Proteomes" id="UP001549749">
    <property type="component" value="Unassembled WGS sequence"/>
</dbReference>
<dbReference type="InterPro" id="IPR024079">
    <property type="entry name" value="MetalloPept_cat_dom_sf"/>
</dbReference>
<protein>
    <submittedName>
        <fullName evidence="1">M90 family metallopeptidase</fullName>
    </submittedName>
</protein>
<accession>A0ABV2T0J3</accession>
<name>A0ABV2T0J3_9BACT</name>
<keyword evidence="2" id="KW-1185">Reference proteome</keyword>
<dbReference type="Gene3D" id="1.10.472.150">
    <property type="entry name" value="Glucose-regulated metallo-peptidase M90, N-terminal domain"/>
    <property type="match status" value="1"/>
</dbReference>
<dbReference type="Gene3D" id="3.40.390.10">
    <property type="entry name" value="Collagenase (Catalytic Domain)"/>
    <property type="match status" value="1"/>
</dbReference>
<dbReference type="EMBL" id="JBEXAC010000001">
    <property type="protein sequence ID" value="MET6996546.1"/>
    <property type="molecule type" value="Genomic_DNA"/>
</dbReference>
<reference evidence="1 2" key="1">
    <citation type="submission" date="2024-06" db="EMBL/GenBank/DDBJ databases">
        <title>Chitinophaga defluvii sp. nov., isolated from municipal sewage.</title>
        <authorList>
            <person name="Zhang L."/>
        </authorList>
    </citation>
    <scope>NUCLEOTIDE SEQUENCE [LARGE SCALE GENOMIC DNA]</scope>
    <source>
        <strain evidence="1 2">H8</strain>
    </source>
</reference>
<comment type="caution">
    <text evidence="1">The sequence shown here is derived from an EMBL/GenBank/DDBJ whole genome shotgun (WGS) entry which is preliminary data.</text>
</comment>
<proteinExistence type="predicted"/>
<dbReference type="CDD" id="cd20169">
    <property type="entry name" value="Peptidase_M90_mtfA"/>
    <property type="match status" value="1"/>
</dbReference>
<dbReference type="PANTHER" id="PTHR30164">
    <property type="entry name" value="MTFA PEPTIDASE"/>
    <property type="match status" value="1"/>
</dbReference>
<sequence>MYFLISLVSIILFFFIRSQLKKRAKRRKAVPVDLVQLLEQEVPYYQQLNANEKNVFKQKATRFLRRTHIEGVGTAVTNLDRVLIAAGAIIPVFGFKDWEYFNLTNVILYPDTFDEQYQFEGDRRHILGMVGSGSLNGQMILSQSALRAGFSSIYDSSNTVIHEFVHLLDKSDGIVDGMPHNLLQDRYSEAWLNLVHQEIARINEGLSNINPYGATNDSEFFAVISEYFFKQPVHLAAHHPELYAMLKQIFQQDPASKVTATWVAG</sequence>
<dbReference type="RefSeq" id="WP_354659188.1">
    <property type="nucleotide sequence ID" value="NZ_JBEXAC010000001.1"/>
</dbReference>
<dbReference type="Pfam" id="PF06167">
    <property type="entry name" value="Peptidase_M90"/>
    <property type="match status" value="1"/>
</dbReference>